<sequence>MGGSWRCSATRRSMRKETYSSYSRRIKWNDPNDAADLTTRDDTENLRIPSTRTATRHTHTPPPGRGGEGTRRPNRAGALRALHMLVLVDANYNTPSGVLRTRREPSGEGHMRAEEATTTSDG</sequence>
<feature type="compositionally biased region" description="Basic and acidic residues" evidence="1">
    <location>
        <begin position="101"/>
        <end position="115"/>
    </location>
</feature>
<comment type="caution">
    <text evidence="2">The sequence shown here is derived from an EMBL/GenBank/DDBJ whole genome shotgun (WGS) entry which is preliminary data.</text>
</comment>
<protein>
    <submittedName>
        <fullName evidence="2">Uncharacterized protein</fullName>
    </submittedName>
</protein>
<organism evidence="2 3">
    <name type="scientific">Danaus plexippus plexippus</name>
    <dbReference type="NCBI Taxonomy" id="278856"/>
    <lineage>
        <taxon>Eukaryota</taxon>
        <taxon>Metazoa</taxon>
        <taxon>Ecdysozoa</taxon>
        <taxon>Arthropoda</taxon>
        <taxon>Hexapoda</taxon>
        <taxon>Insecta</taxon>
        <taxon>Pterygota</taxon>
        <taxon>Neoptera</taxon>
        <taxon>Endopterygota</taxon>
        <taxon>Lepidoptera</taxon>
        <taxon>Glossata</taxon>
        <taxon>Ditrysia</taxon>
        <taxon>Papilionoidea</taxon>
        <taxon>Nymphalidae</taxon>
        <taxon>Danainae</taxon>
        <taxon>Danaini</taxon>
        <taxon>Danaina</taxon>
        <taxon>Danaus</taxon>
        <taxon>Danaus</taxon>
    </lineage>
</organism>
<keyword evidence="3" id="KW-1185">Reference proteome</keyword>
<accession>A0A212EVW1</accession>
<dbReference type="InParanoid" id="A0A212EVW1"/>
<evidence type="ECO:0000256" key="1">
    <source>
        <dbReference type="SAM" id="MobiDB-lite"/>
    </source>
</evidence>
<dbReference type="AlphaFoldDB" id="A0A212EVW1"/>
<name>A0A212EVW1_DANPL</name>
<proteinExistence type="predicted"/>
<evidence type="ECO:0000313" key="2">
    <source>
        <dbReference type="EMBL" id="OWR45623.1"/>
    </source>
</evidence>
<feature type="region of interest" description="Disordered" evidence="1">
    <location>
        <begin position="95"/>
        <end position="122"/>
    </location>
</feature>
<feature type="region of interest" description="Disordered" evidence="1">
    <location>
        <begin position="1"/>
        <end position="77"/>
    </location>
</feature>
<reference evidence="2 3" key="1">
    <citation type="journal article" date="2011" name="Cell">
        <title>The monarch butterfly genome yields insights into long-distance migration.</title>
        <authorList>
            <person name="Zhan S."/>
            <person name="Merlin C."/>
            <person name="Boore J.L."/>
            <person name="Reppert S.M."/>
        </authorList>
    </citation>
    <scope>NUCLEOTIDE SEQUENCE [LARGE SCALE GENOMIC DNA]</scope>
    <source>
        <strain evidence="2">F-2</strain>
    </source>
</reference>
<dbReference type="Proteomes" id="UP000007151">
    <property type="component" value="Unassembled WGS sequence"/>
</dbReference>
<dbReference type="KEGG" id="dpl:KGM_210090"/>
<evidence type="ECO:0000313" key="3">
    <source>
        <dbReference type="Proteomes" id="UP000007151"/>
    </source>
</evidence>
<dbReference type="EMBL" id="AGBW02012108">
    <property type="protein sequence ID" value="OWR45623.1"/>
    <property type="molecule type" value="Genomic_DNA"/>
</dbReference>
<gene>
    <name evidence="2" type="ORF">KGM_210090</name>
</gene>